<dbReference type="Gene3D" id="3.60.15.10">
    <property type="entry name" value="Ribonuclease Z/Hydroxyacylglutathione hydrolase-like"/>
    <property type="match status" value="1"/>
</dbReference>
<dbReference type="GO" id="GO:0016787">
    <property type="term" value="F:hydrolase activity"/>
    <property type="evidence" value="ECO:0007669"/>
    <property type="project" value="UniProtKB-KW"/>
</dbReference>
<dbReference type="Proteomes" id="UP000470520">
    <property type="component" value="Unassembled WGS sequence"/>
</dbReference>
<gene>
    <name evidence="2" type="ORF">G3I21_08390</name>
</gene>
<dbReference type="RefSeq" id="WP_164187603.1">
    <property type="nucleotide sequence ID" value="NZ_JAAGMR010000109.1"/>
</dbReference>
<dbReference type="PANTHER" id="PTHR36839:SF1">
    <property type="entry name" value="METALLO-BETA-LACTAMASE FAMILY PROTEIN (AFU_ORTHOLOGUE AFUA_5G12770)"/>
    <property type="match status" value="1"/>
</dbReference>
<reference evidence="2 3" key="1">
    <citation type="submission" date="2020-01" db="EMBL/GenBank/DDBJ databases">
        <title>Insect and environment-associated Actinomycetes.</title>
        <authorList>
            <person name="Currrie C."/>
            <person name="Chevrette M."/>
            <person name="Carlson C."/>
            <person name="Stubbendieck R."/>
            <person name="Wendt-Pienkowski E."/>
        </authorList>
    </citation>
    <scope>NUCLEOTIDE SEQUENCE [LARGE SCALE GENOMIC DNA]</scope>
    <source>
        <strain evidence="2 3">SID7754</strain>
    </source>
</reference>
<dbReference type="PANTHER" id="PTHR36839">
    <property type="entry name" value="METALLO-BETA-LACTAMASE FAMILY PROTEIN (AFU_ORTHOLOGUE AFUA_5G12770)"/>
    <property type="match status" value="1"/>
</dbReference>
<dbReference type="AlphaFoldDB" id="A0A7K3QPB7"/>
<organism evidence="2 3">
    <name type="scientific">Streptomyces bauhiniae</name>
    <dbReference type="NCBI Taxonomy" id="2340725"/>
    <lineage>
        <taxon>Bacteria</taxon>
        <taxon>Bacillati</taxon>
        <taxon>Actinomycetota</taxon>
        <taxon>Actinomycetes</taxon>
        <taxon>Kitasatosporales</taxon>
        <taxon>Streptomycetaceae</taxon>
        <taxon>Streptomyces</taxon>
    </lineage>
</organism>
<dbReference type="Pfam" id="PF00753">
    <property type="entry name" value="Lactamase_B"/>
    <property type="match status" value="1"/>
</dbReference>
<feature type="domain" description="Metallo-beta-lactamase" evidence="1">
    <location>
        <begin position="134"/>
        <end position="229"/>
    </location>
</feature>
<evidence type="ECO:0000259" key="1">
    <source>
        <dbReference type="Pfam" id="PF00753"/>
    </source>
</evidence>
<evidence type="ECO:0000313" key="2">
    <source>
        <dbReference type="EMBL" id="NEB91738.1"/>
    </source>
</evidence>
<dbReference type="InterPro" id="IPR001279">
    <property type="entry name" value="Metallo-B-lactamas"/>
</dbReference>
<name>A0A7K3QPB7_9ACTN</name>
<evidence type="ECO:0000313" key="3">
    <source>
        <dbReference type="Proteomes" id="UP000470520"/>
    </source>
</evidence>
<keyword evidence="2" id="KW-0378">Hydrolase</keyword>
<comment type="caution">
    <text evidence="2">The sequence shown here is derived from an EMBL/GenBank/DDBJ whole genome shotgun (WGS) entry which is preliminary data.</text>
</comment>
<accession>A0A7K3QPB7</accession>
<dbReference type="InterPro" id="IPR036866">
    <property type="entry name" value="RibonucZ/Hydroxyglut_hydro"/>
</dbReference>
<protein>
    <submittedName>
        <fullName evidence="2">MBL fold metallo-hydrolase</fullName>
    </submittedName>
</protein>
<dbReference type="EMBL" id="JAAGMR010000109">
    <property type="protein sequence ID" value="NEB91738.1"/>
    <property type="molecule type" value="Genomic_DNA"/>
</dbReference>
<dbReference type="SUPFAM" id="SSF56281">
    <property type="entry name" value="Metallo-hydrolase/oxidoreductase"/>
    <property type="match status" value="1"/>
</dbReference>
<proteinExistence type="predicted"/>
<sequence length="276" mass="30145">MTLSLWTCAHCGHWQRWFAPPPSCPVCSDVRNALPEDGWDLRAEPDVAAGHRTVWRRVLPGVTEFSTRPVLGLGSVGWLIETGLGNVCWEATGHYGPEALERIERLGGVAVLGSSHVHGYGALWQLQDHFAPPDVVVGTEDLTWTKTFRVTRPVDERMEIAPGLTVHPTGGHFAGHCVLHDAARGVLFCGDALKPELDASGRAVGLSCHKAFHARIPLSRAELRRYREVLAPLAFTAIATPFEYAAPVTTADVLHLIDRLLEGRAHTDALPLESRS</sequence>